<gene>
    <name evidence="2" type="ORF">C1280_13520</name>
</gene>
<dbReference type="InterPro" id="IPR012296">
    <property type="entry name" value="Nuclease_put_TT1808"/>
</dbReference>
<keyword evidence="3" id="KW-1185">Reference proteome</keyword>
<dbReference type="PANTHER" id="PTHR34107:SF4">
    <property type="entry name" value="SLL1222 PROTEIN"/>
    <property type="match status" value="1"/>
</dbReference>
<feature type="domain" description="Putative restriction endonuclease" evidence="1">
    <location>
        <begin position="18"/>
        <end position="182"/>
    </location>
</feature>
<dbReference type="Pfam" id="PF05685">
    <property type="entry name" value="Uma2"/>
    <property type="match status" value="1"/>
</dbReference>
<dbReference type="InterPro" id="IPR011335">
    <property type="entry name" value="Restrct_endonuc-II-like"/>
</dbReference>
<dbReference type="Proteomes" id="UP000245802">
    <property type="component" value="Chromosome"/>
</dbReference>
<dbReference type="OrthoDB" id="280487at2"/>
<dbReference type="InterPro" id="IPR008538">
    <property type="entry name" value="Uma2"/>
</dbReference>
<dbReference type="KEGG" id="gog:C1280_13520"/>
<dbReference type="RefSeq" id="WP_063744649.1">
    <property type="nucleotide sequence ID" value="NZ_CP025958.1"/>
</dbReference>
<keyword evidence="2" id="KW-0255">Endonuclease</keyword>
<evidence type="ECO:0000313" key="2">
    <source>
        <dbReference type="EMBL" id="AWM37906.1"/>
    </source>
</evidence>
<keyword evidence="2" id="KW-0540">Nuclease</keyword>
<evidence type="ECO:0000259" key="1">
    <source>
        <dbReference type="Pfam" id="PF05685"/>
    </source>
</evidence>
<keyword evidence="2" id="KW-0378">Hydrolase</keyword>
<dbReference type="Gene3D" id="3.90.1570.10">
    <property type="entry name" value="tt1808, chain A"/>
    <property type="match status" value="1"/>
</dbReference>
<dbReference type="SUPFAM" id="SSF52980">
    <property type="entry name" value="Restriction endonuclease-like"/>
    <property type="match status" value="1"/>
</dbReference>
<reference evidence="2 3" key="1">
    <citation type="submission" date="2018-01" db="EMBL/GenBank/DDBJ databases">
        <title>G. obscuriglobus.</title>
        <authorList>
            <person name="Franke J."/>
            <person name="Blomberg W."/>
            <person name="Selmecki A."/>
        </authorList>
    </citation>
    <scope>NUCLEOTIDE SEQUENCE [LARGE SCALE GENOMIC DNA]</scope>
    <source>
        <strain evidence="2 3">DSM 5831</strain>
    </source>
</reference>
<evidence type="ECO:0000313" key="3">
    <source>
        <dbReference type="Proteomes" id="UP000245802"/>
    </source>
</evidence>
<name>A0A2Z3H2W3_9BACT</name>
<protein>
    <submittedName>
        <fullName evidence="2">Uma2 family endonuclease</fullName>
    </submittedName>
</protein>
<sequence>MSTQVMPYATLADLMKVEGKAELINGRIVTFMPSGFLPSRVARKIVRALEDYATSGGHGEPVADPTGYAFDPPLPSGRQSLCPDASFYTGALPTNPMGFIEGFPVFAVEVRSESDYGPKADREYADKRADYFSAGTRVVWDVDPVAQTVTSYSATAPTTSTTFRRGSTADAEPAVPGWRLSVDALFT</sequence>
<dbReference type="CDD" id="cd06260">
    <property type="entry name" value="DUF820-like"/>
    <property type="match status" value="1"/>
</dbReference>
<accession>A0A2Z3H2W3</accession>
<dbReference type="AlphaFoldDB" id="A0A2Z3H2W3"/>
<dbReference type="PANTHER" id="PTHR34107">
    <property type="entry name" value="SLL0198 PROTEIN-RELATED"/>
    <property type="match status" value="1"/>
</dbReference>
<dbReference type="EMBL" id="CP025958">
    <property type="protein sequence ID" value="AWM37906.1"/>
    <property type="molecule type" value="Genomic_DNA"/>
</dbReference>
<organism evidence="2 3">
    <name type="scientific">Gemmata obscuriglobus</name>
    <dbReference type="NCBI Taxonomy" id="114"/>
    <lineage>
        <taxon>Bacteria</taxon>
        <taxon>Pseudomonadati</taxon>
        <taxon>Planctomycetota</taxon>
        <taxon>Planctomycetia</taxon>
        <taxon>Gemmatales</taxon>
        <taxon>Gemmataceae</taxon>
        <taxon>Gemmata</taxon>
    </lineage>
</organism>
<dbReference type="GO" id="GO:0004519">
    <property type="term" value="F:endonuclease activity"/>
    <property type="evidence" value="ECO:0007669"/>
    <property type="project" value="UniProtKB-KW"/>
</dbReference>
<proteinExistence type="predicted"/>